<feature type="region of interest" description="Disordered" evidence="1">
    <location>
        <begin position="141"/>
        <end position="176"/>
    </location>
</feature>
<dbReference type="AlphaFoldDB" id="A0A7R9AWI9"/>
<accession>A0A7R9AWI9</accession>
<sequence>MSCRMSMHTYLKFDWFSNAEDLGQSRQSRDKLNLSLTAHTDKAEISFLPILYGNDVIMYCPQLRLTYIPPSSMARFISATMRPKMSRYSESFLNTASRKAGLPKKPNTWSIRPSDLSGGPWIANGIGASFLLQVAQSDYRPLSQSSPVRNINSPDDSSDDTSRKNTSGNDGNNMSGVEVLEDMTSLAVVSSHGVVTTMEVGPGLVLVALVCPPTGIVVKATPLLVAPRNPVYEALLYPLPDVPLLYSYRVSSSKDKQAPHALFDHKLYSKVCFDPPYSGVFDVALHISNTVPKRSDGLFSLVVTRGLCPVGAFAGTQSTNELNTEHLFHYHLTTKTTTIGDPAKISGKHIYTIPYLLASTGEQLVLHCLVWSRREPRSQLIISSTNGISFKSRVPNSSLRTFNYLGQGFVTEQTGIIEIAYVGSPRADCSNMDHTVCTREYRLHWLNDLRQYCRIADDRKIPKYMCKELHQNIHVCPLILVGPVLVPEAVSVSYSSKLILNDGEGKNLSTLDRDLNLDFLVISSLVYYESSVLVHVATEGYEHRCIKPEVLGLIPVPGWYQRMSKPEGRRLKELVYLWINAGVIA</sequence>
<dbReference type="EMBL" id="OC002406">
    <property type="protein sequence ID" value="CAD7261798.1"/>
    <property type="molecule type" value="Genomic_DNA"/>
</dbReference>
<feature type="compositionally biased region" description="Polar residues" evidence="1">
    <location>
        <begin position="142"/>
        <end position="155"/>
    </location>
</feature>
<gene>
    <name evidence="2" type="ORF">TSIB3V08_LOCUS5922</name>
</gene>
<evidence type="ECO:0000256" key="1">
    <source>
        <dbReference type="SAM" id="MobiDB-lite"/>
    </source>
</evidence>
<feature type="compositionally biased region" description="Polar residues" evidence="1">
    <location>
        <begin position="164"/>
        <end position="175"/>
    </location>
</feature>
<protein>
    <submittedName>
        <fullName evidence="2">Uncharacterized protein</fullName>
    </submittedName>
</protein>
<proteinExistence type="predicted"/>
<organism evidence="2">
    <name type="scientific">Timema shepardi</name>
    <name type="common">Walking stick</name>
    <dbReference type="NCBI Taxonomy" id="629360"/>
    <lineage>
        <taxon>Eukaryota</taxon>
        <taxon>Metazoa</taxon>
        <taxon>Ecdysozoa</taxon>
        <taxon>Arthropoda</taxon>
        <taxon>Hexapoda</taxon>
        <taxon>Insecta</taxon>
        <taxon>Pterygota</taxon>
        <taxon>Neoptera</taxon>
        <taxon>Polyneoptera</taxon>
        <taxon>Phasmatodea</taxon>
        <taxon>Timematodea</taxon>
        <taxon>Timematoidea</taxon>
        <taxon>Timematidae</taxon>
        <taxon>Timema</taxon>
    </lineage>
</organism>
<reference evidence="2" key="1">
    <citation type="submission" date="2020-11" db="EMBL/GenBank/DDBJ databases">
        <authorList>
            <person name="Tran Van P."/>
        </authorList>
    </citation>
    <scope>NUCLEOTIDE SEQUENCE</scope>
</reference>
<evidence type="ECO:0000313" key="2">
    <source>
        <dbReference type="EMBL" id="CAD7261798.1"/>
    </source>
</evidence>
<name>A0A7R9AWI9_TIMSH</name>